<dbReference type="RefSeq" id="XP_009052232.1">
    <property type="nucleotide sequence ID" value="XM_009053984.1"/>
</dbReference>
<dbReference type="OMA" id="WIKFCAF"/>
<dbReference type="PANTHER" id="PTHR23080">
    <property type="entry name" value="THAP DOMAIN PROTEIN"/>
    <property type="match status" value="1"/>
</dbReference>
<dbReference type="Proteomes" id="UP000030746">
    <property type="component" value="Unassembled WGS sequence"/>
</dbReference>
<gene>
    <name evidence="4" type="ORF">LOTGIDRAFT_143544</name>
</gene>
<dbReference type="Pfam" id="PF13359">
    <property type="entry name" value="DDE_Tnp_4"/>
    <property type="match status" value="1"/>
</dbReference>
<dbReference type="InterPro" id="IPR027806">
    <property type="entry name" value="HARBI1_dom"/>
</dbReference>
<evidence type="ECO:0000313" key="4">
    <source>
        <dbReference type="EMBL" id="ESO97072.1"/>
    </source>
</evidence>
<protein>
    <recommendedName>
        <fullName evidence="3">DDE Tnp4 domain-containing protein</fullName>
    </recommendedName>
</protein>
<dbReference type="CTD" id="20234706"/>
<evidence type="ECO:0000313" key="5">
    <source>
        <dbReference type="Proteomes" id="UP000030746"/>
    </source>
</evidence>
<dbReference type="GeneID" id="20234706"/>
<dbReference type="GO" id="GO:0046872">
    <property type="term" value="F:metal ion binding"/>
    <property type="evidence" value="ECO:0007669"/>
    <property type="project" value="UniProtKB-KW"/>
</dbReference>
<feature type="non-terminal residue" evidence="4">
    <location>
        <position position="1"/>
    </location>
</feature>
<evidence type="ECO:0000256" key="1">
    <source>
        <dbReference type="ARBA" id="ARBA00001968"/>
    </source>
</evidence>
<dbReference type="HOGENOM" id="CLU_2419335_0_0_1"/>
<evidence type="ECO:0000259" key="3">
    <source>
        <dbReference type="Pfam" id="PF13359"/>
    </source>
</evidence>
<dbReference type="KEGG" id="lgi:LOTGIDRAFT_143544"/>
<reference evidence="4 5" key="1">
    <citation type="journal article" date="2013" name="Nature">
        <title>Insights into bilaterian evolution from three spiralian genomes.</title>
        <authorList>
            <person name="Simakov O."/>
            <person name="Marletaz F."/>
            <person name="Cho S.J."/>
            <person name="Edsinger-Gonzales E."/>
            <person name="Havlak P."/>
            <person name="Hellsten U."/>
            <person name="Kuo D.H."/>
            <person name="Larsson T."/>
            <person name="Lv J."/>
            <person name="Arendt D."/>
            <person name="Savage R."/>
            <person name="Osoegawa K."/>
            <person name="de Jong P."/>
            <person name="Grimwood J."/>
            <person name="Chapman J.A."/>
            <person name="Shapiro H."/>
            <person name="Aerts A."/>
            <person name="Otillar R.P."/>
            <person name="Terry A.Y."/>
            <person name="Boore J.L."/>
            <person name="Grigoriev I.V."/>
            <person name="Lindberg D.R."/>
            <person name="Seaver E.C."/>
            <person name="Weisblat D.A."/>
            <person name="Putnam N.H."/>
            <person name="Rokhsar D.S."/>
        </authorList>
    </citation>
    <scope>NUCLEOTIDE SEQUENCE [LARGE SCALE GENOMIC DNA]</scope>
</reference>
<keyword evidence="2" id="KW-0479">Metal-binding</keyword>
<dbReference type="OrthoDB" id="10067850at2759"/>
<dbReference type="PANTHER" id="PTHR23080:SF63">
    <property type="entry name" value="TICK TRANSPOSON"/>
    <property type="match status" value="1"/>
</dbReference>
<proteinExistence type="predicted"/>
<accession>V4AJ29</accession>
<sequence length="92" mass="9999">TAIVDCTEVQTERPSLDSTNSAMYSNCKSRHTYKVLVACTPGGTVSFVSNTVGGDMSDVELVRRCGILDLFERGDKVMADKGFNNKDDFLLG</sequence>
<feature type="domain" description="DDE Tnp4" evidence="3">
    <location>
        <begin position="4"/>
        <end position="88"/>
    </location>
</feature>
<dbReference type="STRING" id="225164.V4AJ29"/>
<evidence type="ECO:0000256" key="2">
    <source>
        <dbReference type="ARBA" id="ARBA00022723"/>
    </source>
</evidence>
<name>V4AJ29_LOTGI</name>
<keyword evidence="5" id="KW-1185">Reference proteome</keyword>
<dbReference type="EMBL" id="KB201346">
    <property type="protein sequence ID" value="ESO97072.1"/>
    <property type="molecule type" value="Genomic_DNA"/>
</dbReference>
<dbReference type="AlphaFoldDB" id="V4AJ29"/>
<organism evidence="4 5">
    <name type="scientific">Lottia gigantea</name>
    <name type="common">Giant owl limpet</name>
    <dbReference type="NCBI Taxonomy" id="225164"/>
    <lineage>
        <taxon>Eukaryota</taxon>
        <taxon>Metazoa</taxon>
        <taxon>Spiralia</taxon>
        <taxon>Lophotrochozoa</taxon>
        <taxon>Mollusca</taxon>
        <taxon>Gastropoda</taxon>
        <taxon>Patellogastropoda</taxon>
        <taxon>Lottioidea</taxon>
        <taxon>Lottiidae</taxon>
        <taxon>Lottia</taxon>
    </lineage>
</organism>
<comment type="cofactor">
    <cofactor evidence="1">
        <name>a divalent metal cation</name>
        <dbReference type="ChEBI" id="CHEBI:60240"/>
    </cofactor>
</comment>